<evidence type="ECO:0000256" key="1">
    <source>
        <dbReference type="SAM" id="SignalP"/>
    </source>
</evidence>
<keyword evidence="4" id="KW-1185">Reference proteome</keyword>
<organism evidence="3 4">
    <name type="scientific">Winogradskya consettensis</name>
    <dbReference type="NCBI Taxonomy" id="113560"/>
    <lineage>
        <taxon>Bacteria</taxon>
        <taxon>Bacillati</taxon>
        <taxon>Actinomycetota</taxon>
        <taxon>Actinomycetes</taxon>
        <taxon>Micromonosporales</taxon>
        <taxon>Micromonosporaceae</taxon>
        <taxon>Winogradskya</taxon>
    </lineage>
</organism>
<dbReference type="RefSeq" id="WP_212996202.1">
    <property type="nucleotide sequence ID" value="NZ_BAAATW010000001.1"/>
</dbReference>
<feature type="signal peptide" evidence="1">
    <location>
        <begin position="1"/>
        <end position="23"/>
    </location>
</feature>
<name>A0A919VTE3_9ACTN</name>
<dbReference type="EMBL" id="BOQP01000006">
    <property type="protein sequence ID" value="GIM68789.1"/>
    <property type="molecule type" value="Genomic_DNA"/>
</dbReference>
<gene>
    <name evidence="3" type="ORF">Aco04nite_12280</name>
</gene>
<comment type="caution">
    <text evidence="3">The sequence shown here is derived from an EMBL/GenBank/DDBJ whole genome shotgun (WGS) entry which is preliminary data.</text>
</comment>
<reference evidence="3" key="1">
    <citation type="submission" date="2021-03" db="EMBL/GenBank/DDBJ databases">
        <title>Whole genome shotgun sequence of Actinoplanes consettensis NBRC 14913.</title>
        <authorList>
            <person name="Komaki H."/>
            <person name="Tamura T."/>
        </authorList>
    </citation>
    <scope>NUCLEOTIDE SEQUENCE</scope>
    <source>
        <strain evidence="3">NBRC 14913</strain>
    </source>
</reference>
<keyword evidence="1" id="KW-0732">Signal</keyword>
<proteinExistence type="predicted"/>
<dbReference type="Pfam" id="PF14016">
    <property type="entry name" value="DUF4232"/>
    <property type="match status" value="1"/>
</dbReference>
<dbReference type="InterPro" id="IPR025326">
    <property type="entry name" value="DUF4232"/>
</dbReference>
<evidence type="ECO:0000313" key="4">
    <source>
        <dbReference type="Proteomes" id="UP000680865"/>
    </source>
</evidence>
<dbReference type="Proteomes" id="UP000680865">
    <property type="component" value="Unassembled WGS sequence"/>
</dbReference>
<evidence type="ECO:0000313" key="3">
    <source>
        <dbReference type="EMBL" id="GIM68789.1"/>
    </source>
</evidence>
<evidence type="ECO:0000259" key="2">
    <source>
        <dbReference type="Pfam" id="PF14016"/>
    </source>
</evidence>
<feature type="domain" description="DUF4232" evidence="2">
    <location>
        <begin position="38"/>
        <end position="155"/>
    </location>
</feature>
<sequence length="181" mass="18659">MRVRVLVVTAVAVVSAVAGSALALHNPSKAEAAALGPCAIGNLSTTATDEEMFEKGGEFFENVRLTYTNKSAATCILSGNPVVALTGPTTGGWKQTVNLPGTGKATTLTLAHGESAHSTIRVRLLPEEEHMWQPAALRVRLQGTAAAASVAWPEGLTIRQENKTLPGLGLPNSIGAPVLGA</sequence>
<feature type="chain" id="PRO_5038613578" description="DUF4232 domain-containing protein" evidence="1">
    <location>
        <begin position="24"/>
        <end position="181"/>
    </location>
</feature>
<dbReference type="AlphaFoldDB" id="A0A919VTE3"/>
<accession>A0A919VTE3</accession>
<protein>
    <recommendedName>
        <fullName evidence="2">DUF4232 domain-containing protein</fullName>
    </recommendedName>
</protein>